<dbReference type="AlphaFoldDB" id="A0A8R1IJW5"/>
<evidence type="ECO:0000313" key="2">
    <source>
        <dbReference type="EnsemblMetazoa" id="CJA31858.1"/>
    </source>
</evidence>
<dbReference type="OMA" id="CADDWTP"/>
<dbReference type="EnsemblMetazoa" id="CJA31858.1">
    <property type="protein sequence ID" value="CJA31858.1"/>
    <property type="gene ID" value="WBGene00207705"/>
</dbReference>
<evidence type="ECO:0000313" key="3">
    <source>
        <dbReference type="Proteomes" id="UP000005237"/>
    </source>
</evidence>
<keyword evidence="3" id="KW-1185">Reference proteome</keyword>
<sequence>MGAKSSKTAPEDLASDTYSTWGSDIDDTFCGPGKICADEWTPPPSSRSSPDVSLSHARRYSDLELKEDAITLRSEQVITEQPTWTPETIPVIDRLDLEERQAFKPKPMRSNKKVRRLHSRKPYHKRHVIIRTRRIRIIRGDPRYPPIPPPGHKFDVKFKKPRPEDVGGRAVPPRHLRGTLVSPKPFFRYRGAQKITV</sequence>
<reference evidence="2" key="2">
    <citation type="submission" date="2022-06" db="UniProtKB">
        <authorList>
            <consortium name="EnsemblMetazoa"/>
        </authorList>
    </citation>
    <scope>IDENTIFICATION</scope>
    <source>
        <strain evidence="2">DF5081</strain>
    </source>
</reference>
<feature type="region of interest" description="Disordered" evidence="1">
    <location>
        <begin position="1"/>
        <end position="20"/>
    </location>
</feature>
<feature type="region of interest" description="Disordered" evidence="1">
    <location>
        <begin position="35"/>
        <end position="55"/>
    </location>
</feature>
<organism evidence="2 3">
    <name type="scientific">Caenorhabditis japonica</name>
    <dbReference type="NCBI Taxonomy" id="281687"/>
    <lineage>
        <taxon>Eukaryota</taxon>
        <taxon>Metazoa</taxon>
        <taxon>Ecdysozoa</taxon>
        <taxon>Nematoda</taxon>
        <taxon>Chromadorea</taxon>
        <taxon>Rhabditida</taxon>
        <taxon>Rhabditina</taxon>
        <taxon>Rhabditomorpha</taxon>
        <taxon>Rhabditoidea</taxon>
        <taxon>Rhabditidae</taxon>
        <taxon>Peloderinae</taxon>
        <taxon>Caenorhabditis</taxon>
    </lineage>
</organism>
<reference evidence="3" key="1">
    <citation type="submission" date="2010-08" db="EMBL/GenBank/DDBJ databases">
        <authorList>
            <consortium name="Caenorhabditis japonica Sequencing Consortium"/>
            <person name="Wilson R.K."/>
        </authorList>
    </citation>
    <scope>NUCLEOTIDE SEQUENCE [LARGE SCALE GENOMIC DNA]</scope>
    <source>
        <strain evidence="3">DF5081</strain>
    </source>
</reference>
<proteinExistence type="predicted"/>
<dbReference type="Proteomes" id="UP000005237">
    <property type="component" value="Unassembled WGS sequence"/>
</dbReference>
<name>A0A8R1IJW5_CAEJA</name>
<feature type="compositionally biased region" description="Low complexity" evidence="1">
    <location>
        <begin position="46"/>
        <end position="55"/>
    </location>
</feature>
<accession>A0A8R1IJW5</accession>
<protein>
    <submittedName>
        <fullName evidence="2">Uncharacterized protein</fullName>
    </submittedName>
</protein>
<evidence type="ECO:0000256" key="1">
    <source>
        <dbReference type="SAM" id="MobiDB-lite"/>
    </source>
</evidence>